<feature type="domain" description="DEAD-box RNA helicase Q" evidence="9">
    <location>
        <begin position="2"/>
        <end position="30"/>
    </location>
</feature>
<evidence type="ECO:0000256" key="5">
    <source>
        <dbReference type="ARBA" id="ARBA00022840"/>
    </source>
</evidence>
<dbReference type="PROSITE" id="PS51195">
    <property type="entry name" value="Q_MOTIF"/>
    <property type="match status" value="1"/>
</dbReference>
<dbReference type="HOGENOM" id="CLU_003041_1_3_1"/>
<dbReference type="Pfam" id="PF00270">
    <property type="entry name" value="DEAD"/>
    <property type="match status" value="1"/>
</dbReference>
<dbReference type="GO" id="GO:0003676">
    <property type="term" value="F:nucleic acid binding"/>
    <property type="evidence" value="ECO:0007669"/>
    <property type="project" value="InterPro"/>
</dbReference>
<evidence type="ECO:0000256" key="4">
    <source>
        <dbReference type="ARBA" id="ARBA00022806"/>
    </source>
</evidence>
<keyword evidence="4" id="KW-0347">Helicase</keyword>
<dbReference type="InterPro" id="IPR011545">
    <property type="entry name" value="DEAD/DEAH_box_helicase_dom"/>
</dbReference>
<feature type="domain" description="Helicase ATP-binding" evidence="7">
    <location>
        <begin position="33"/>
        <end position="184"/>
    </location>
</feature>
<sequence length="349" mass="39706">VYSFAGLGLRDDVLKALDALNIHQPTVIQMVTIPKIIHRHHVICAAQTGSGKTLAYLAPLVHRLREDEERHGILARLKRPRACIVVPARELATQILKTAKSLCHHARFRSVGLIGGRKQKWMRDDLESPVDLLVATPGTLLKYRQKDRLFFSDLTHLVIDEADTMFDASFKSLTMEILHTINVSQLQLIYNFTVYQSLQRLSCIEASEKTVKHLETCSSGLHRVLPHVRHKFIKLNQHEKAERIVELLKKDSKSPGQTIVFCNSASSCDWLARHLEQHNLSLIRLHGNIPPKIRCERFEKFQNKTADILVCTDIASRGLDTSDVSHVINFDFPNSMVDYIHRVGRTGRV</sequence>
<protein>
    <recommendedName>
        <fullName evidence="1">RNA helicase</fullName>
        <ecNumber evidence="1">3.6.4.13</ecNumber>
    </recommendedName>
</protein>
<evidence type="ECO:0000256" key="3">
    <source>
        <dbReference type="ARBA" id="ARBA00022801"/>
    </source>
</evidence>
<feature type="domain" description="Helicase C-terminal" evidence="8">
    <location>
        <begin position="240"/>
        <end position="349"/>
    </location>
</feature>
<dbReference type="InterPro" id="IPR027417">
    <property type="entry name" value="P-loop_NTPase"/>
</dbReference>
<feature type="non-terminal residue" evidence="10">
    <location>
        <position position="349"/>
    </location>
</feature>
<dbReference type="PROSITE" id="PS51194">
    <property type="entry name" value="HELICASE_CTER"/>
    <property type="match status" value="1"/>
</dbReference>
<dbReference type="InterPro" id="IPR014001">
    <property type="entry name" value="Helicase_ATP-bd"/>
</dbReference>
<dbReference type="Pfam" id="PF00271">
    <property type="entry name" value="Helicase_C"/>
    <property type="match status" value="1"/>
</dbReference>
<accession>A7SVK2</accession>
<dbReference type="PANTHER" id="PTHR47960">
    <property type="entry name" value="DEAD-BOX ATP-DEPENDENT RNA HELICASE 50"/>
    <property type="match status" value="1"/>
</dbReference>
<dbReference type="STRING" id="45351.A7SVK2"/>
<dbReference type="InParanoid" id="A7SVK2"/>
<feature type="short sequence motif" description="Q motif" evidence="6">
    <location>
        <begin position="2"/>
        <end position="30"/>
    </location>
</feature>
<dbReference type="EMBL" id="DS469838">
    <property type="protein sequence ID" value="EDO32254.1"/>
    <property type="molecule type" value="Genomic_DNA"/>
</dbReference>
<dbReference type="SMART" id="SM00490">
    <property type="entry name" value="HELICc"/>
    <property type="match status" value="1"/>
</dbReference>
<dbReference type="InterPro" id="IPR001650">
    <property type="entry name" value="Helicase_C-like"/>
</dbReference>
<evidence type="ECO:0000259" key="7">
    <source>
        <dbReference type="PROSITE" id="PS51192"/>
    </source>
</evidence>
<evidence type="ECO:0000256" key="6">
    <source>
        <dbReference type="PROSITE-ProRule" id="PRU00552"/>
    </source>
</evidence>
<dbReference type="SMART" id="SM00487">
    <property type="entry name" value="DEXDc"/>
    <property type="match status" value="1"/>
</dbReference>
<evidence type="ECO:0000313" key="11">
    <source>
        <dbReference type="Proteomes" id="UP000001593"/>
    </source>
</evidence>
<dbReference type="GO" id="GO:0003724">
    <property type="term" value="F:RNA helicase activity"/>
    <property type="evidence" value="ECO:0007669"/>
    <property type="project" value="UniProtKB-EC"/>
</dbReference>
<proteinExistence type="predicted"/>
<dbReference type="Gene3D" id="3.40.50.300">
    <property type="entry name" value="P-loop containing nucleotide triphosphate hydrolases"/>
    <property type="match status" value="2"/>
</dbReference>
<dbReference type="GO" id="GO:0005739">
    <property type="term" value="C:mitochondrion"/>
    <property type="evidence" value="ECO:0000318"/>
    <property type="project" value="GO_Central"/>
</dbReference>
<dbReference type="Proteomes" id="UP000001593">
    <property type="component" value="Unassembled WGS sequence"/>
</dbReference>
<keyword evidence="11" id="KW-1185">Reference proteome</keyword>
<dbReference type="PhylomeDB" id="A7SVK2"/>
<evidence type="ECO:0000259" key="8">
    <source>
        <dbReference type="PROSITE" id="PS51194"/>
    </source>
</evidence>
<dbReference type="AlphaFoldDB" id="A7SVK2"/>
<dbReference type="InterPro" id="IPR014014">
    <property type="entry name" value="RNA_helicase_DEAD_Q_motif"/>
</dbReference>
<dbReference type="eggNOG" id="KOG0331">
    <property type="taxonomic scope" value="Eukaryota"/>
</dbReference>
<name>A7SVK2_NEMVE</name>
<evidence type="ECO:0000256" key="1">
    <source>
        <dbReference type="ARBA" id="ARBA00012552"/>
    </source>
</evidence>
<keyword evidence="5" id="KW-0067">ATP-binding</keyword>
<dbReference type="GO" id="GO:0005524">
    <property type="term" value="F:ATP binding"/>
    <property type="evidence" value="ECO:0007669"/>
    <property type="project" value="UniProtKB-KW"/>
</dbReference>
<dbReference type="GO" id="GO:1902775">
    <property type="term" value="P:mitochondrial large ribosomal subunit assembly"/>
    <property type="evidence" value="ECO:0000318"/>
    <property type="project" value="GO_Central"/>
</dbReference>
<evidence type="ECO:0000259" key="9">
    <source>
        <dbReference type="PROSITE" id="PS51195"/>
    </source>
</evidence>
<dbReference type="GO" id="GO:0016787">
    <property type="term" value="F:hydrolase activity"/>
    <property type="evidence" value="ECO:0007669"/>
    <property type="project" value="UniProtKB-KW"/>
</dbReference>
<dbReference type="EC" id="3.6.4.13" evidence="1"/>
<dbReference type="CDD" id="cd00268">
    <property type="entry name" value="DEADc"/>
    <property type="match status" value="1"/>
</dbReference>
<keyword evidence="3" id="KW-0378">Hydrolase</keyword>
<gene>
    <name evidence="10" type="ORF">NEMVEDRAFT_v1g60576</name>
</gene>
<dbReference type="InterPro" id="IPR044742">
    <property type="entry name" value="DEAD/DEAH_RhlB"/>
</dbReference>
<dbReference type="SUPFAM" id="SSF52540">
    <property type="entry name" value="P-loop containing nucleoside triphosphate hydrolases"/>
    <property type="match status" value="1"/>
</dbReference>
<reference evidence="10 11" key="1">
    <citation type="journal article" date="2007" name="Science">
        <title>Sea anemone genome reveals ancestral eumetazoan gene repertoire and genomic organization.</title>
        <authorList>
            <person name="Putnam N.H."/>
            <person name="Srivastava M."/>
            <person name="Hellsten U."/>
            <person name="Dirks B."/>
            <person name="Chapman J."/>
            <person name="Salamov A."/>
            <person name="Terry A."/>
            <person name="Shapiro H."/>
            <person name="Lindquist E."/>
            <person name="Kapitonov V.V."/>
            <person name="Jurka J."/>
            <person name="Genikhovich G."/>
            <person name="Grigoriev I.V."/>
            <person name="Lucas S.M."/>
            <person name="Steele R.E."/>
            <person name="Finnerty J.R."/>
            <person name="Technau U."/>
            <person name="Martindale M.Q."/>
            <person name="Rokhsar D.S."/>
        </authorList>
    </citation>
    <scope>NUCLEOTIDE SEQUENCE [LARGE SCALE GENOMIC DNA]</scope>
    <source>
        <strain evidence="11">CH2 X CH6</strain>
    </source>
</reference>
<organism evidence="10 11">
    <name type="scientific">Nematostella vectensis</name>
    <name type="common">Starlet sea anemone</name>
    <dbReference type="NCBI Taxonomy" id="45351"/>
    <lineage>
        <taxon>Eukaryota</taxon>
        <taxon>Metazoa</taxon>
        <taxon>Cnidaria</taxon>
        <taxon>Anthozoa</taxon>
        <taxon>Hexacorallia</taxon>
        <taxon>Actiniaria</taxon>
        <taxon>Edwardsiidae</taxon>
        <taxon>Nematostella</taxon>
    </lineage>
</organism>
<dbReference type="CDD" id="cd18787">
    <property type="entry name" value="SF2_C_DEAD"/>
    <property type="match status" value="1"/>
</dbReference>
<evidence type="ECO:0000313" key="10">
    <source>
        <dbReference type="EMBL" id="EDO32254.1"/>
    </source>
</evidence>
<dbReference type="OMA" id="HAGINAM"/>
<dbReference type="PROSITE" id="PS51192">
    <property type="entry name" value="HELICASE_ATP_BIND_1"/>
    <property type="match status" value="1"/>
</dbReference>
<evidence type="ECO:0000256" key="2">
    <source>
        <dbReference type="ARBA" id="ARBA00022741"/>
    </source>
</evidence>
<keyword evidence="2" id="KW-0547">Nucleotide-binding</keyword>
<feature type="non-terminal residue" evidence="10">
    <location>
        <position position="1"/>
    </location>
</feature>